<evidence type="ECO:0000313" key="2">
    <source>
        <dbReference type="Proteomes" id="UP000035963"/>
    </source>
</evidence>
<dbReference type="PANTHER" id="PTHR43799:SF1">
    <property type="entry name" value="ASPARTATE AMINOTRANSFERASE"/>
    <property type="match status" value="1"/>
</dbReference>
<reference evidence="1 2" key="1">
    <citation type="journal article" date="2015" name="Genome Announc.">
        <title>Draft Genome Sequence of Burkholderia sp. Strain PML1(12), an Ectomycorrhizosphere-Inhabiting Bacterium with Effective Mineral-Weathering Ability.</title>
        <authorList>
            <person name="Uroz S."/>
            <person name="Oger P."/>
        </authorList>
    </citation>
    <scope>NUCLEOTIDE SEQUENCE [LARGE SCALE GENOMIC DNA]</scope>
    <source>
        <strain evidence="2">PML1(12)</strain>
    </source>
</reference>
<dbReference type="RefSeq" id="WP_047849104.1">
    <property type="nucleotide sequence ID" value="NZ_AEJF01000143.1"/>
</dbReference>
<name>A0A0J1FUW0_9BURK</name>
<keyword evidence="1" id="KW-0808">Transferase</keyword>
<protein>
    <submittedName>
        <fullName evidence="1">Aminotransferase</fullName>
    </submittedName>
</protein>
<dbReference type="PANTHER" id="PTHR43799">
    <property type="entry name" value="AMINOTRANSFERASE, PUTATIVE-RELATED"/>
    <property type="match status" value="1"/>
</dbReference>
<dbReference type="OrthoDB" id="9804020at2"/>
<dbReference type="Gene3D" id="3.40.640.10">
    <property type="entry name" value="Type I PLP-dependent aspartate aminotransferase-like (Major domain)"/>
    <property type="match status" value="1"/>
</dbReference>
<dbReference type="InterPro" id="IPR024551">
    <property type="entry name" value="AspAT_Ic"/>
</dbReference>
<dbReference type="Pfam" id="PF12897">
    <property type="entry name" value="Asp_aminotransf"/>
    <property type="match status" value="1"/>
</dbReference>
<sequence length="405" mass="44424">MSMTYDDFRKLGLAIDMTRGKPSPAQLDLSSDALVNCLRAGEFMSRDGIDCRNYGYPLGLPEAREFGADLLGVVPEQVVAAGNSSLELMHDAMAFGILHGMPDGEPWRNQSDVAFLCPVPGYDRHFAICAALGVRMIPVPLTGNGPDMDFVEAQVAADPAIKGMWCMPLYSNPTGEIYSADTIRRLASMQTAALDFRLFWDDAYRFHHLTEQKHTTLNMIEACAAVGHADRALVFASLSKITVAGAALAFVASSRRNVDWWQRYSSIRTVGPDKLNQLRHVRLLRERQTLEGLMERHRALLRPKFDAMTTTFSEILSDLPGVSWTAPQGGYFISLYSPDGLAKRTAALAADAGIAMTPAGAAFPHGVDPRDRHLRVAPTFPALDDVKRAAQGIALSLRRAFEERG</sequence>
<dbReference type="PATRIC" id="fig|908627.4.peg.5228"/>
<dbReference type="Gene3D" id="3.90.1150.10">
    <property type="entry name" value="Aspartate Aminotransferase, domain 1"/>
    <property type="match status" value="1"/>
</dbReference>
<dbReference type="InterPro" id="IPR015422">
    <property type="entry name" value="PyrdxlP-dep_Trfase_small"/>
</dbReference>
<keyword evidence="2" id="KW-1185">Reference proteome</keyword>
<dbReference type="AlphaFoldDB" id="A0A0J1FUW0"/>
<keyword evidence="1" id="KW-0032">Aminotransferase</keyword>
<dbReference type="InterPro" id="IPR015421">
    <property type="entry name" value="PyrdxlP-dep_Trfase_major"/>
</dbReference>
<organism evidence="1 2">
    <name type="scientific">Caballeronia mineralivorans PML1(12)</name>
    <dbReference type="NCBI Taxonomy" id="908627"/>
    <lineage>
        <taxon>Bacteria</taxon>
        <taxon>Pseudomonadati</taxon>
        <taxon>Pseudomonadota</taxon>
        <taxon>Betaproteobacteria</taxon>
        <taxon>Burkholderiales</taxon>
        <taxon>Burkholderiaceae</taxon>
        <taxon>Caballeronia</taxon>
    </lineage>
</organism>
<gene>
    <name evidence="1" type="ORF">EOS_23435</name>
</gene>
<dbReference type="GO" id="GO:0004069">
    <property type="term" value="F:L-aspartate:2-oxoglutarate aminotransferase activity"/>
    <property type="evidence" value="ECO:0007669"/>
    <property type="project" value="InterPro"/>
</dbReference>
<accession>A0A0J1FUW0</accession>
<proteinExistence type="predicted"/>
<comment type="caution">
    <text evidence="1">The sequence shown here is derived from an EMBL/GenBank/DDBJ whole genome shotgun (WGS) entry which is preliminary data.</text>
</comment>
<dbReference type="CDD" id="cd00609">
    <property type="entry name" value="AAT_like"/>
    <property type="match status" value="1"/>
</dbReference>
<dbReference type="InterPro" id="IPR015424">
    <property type="entry name" value="PyrdxlP-dep_Trfase"/>
</dbReference>
<dbReference type="Proteomes" id="UP000035963">
    <property type="component" value="Unassembled WGS sequence"/>
</dbReference>
<dbReference type="EMBL" id="AEJF01000143">
    <property type="protein sequence ID" value="KLU23618.1"/>
    <property type="molecule type" value="Genomic_DNA"/>
</dbReference>
<dbReference type="SUPFAM" id="SSF53383">
    <property type="entry name" value="PLP-dependent transferases"/>
    <property type="match status" value="1"/>
</dbReference>
<evidence type="ECO:0000313" key="1">
    <source>
        <dbReference type="EMBL" id="KLU23618.1"/>
    </source>
</evidence>